<gene>
    <name evidence="9" type="primary">ECH1_2</name>
    <name evidence="9" type="ORF">HK099_007636</name>
</gene>
<dbReference type="PANTHER" id="PTHR43149:SF1">
    <property type="entry name" value="DELTA(3,5)-DELTA(2,4)-DIENOYL-COA ISOMERASE, MITOCHONDRIAL"/>
    <property type="match status" value="1"/>
</dbReference>
<proteinExistence type="inferred from homology"/>
<dbReference type="FunFam" id="1.10.12.10:FF:000004">
    <property type="entry name" value="Delta3,5-delta2,4-dienoyl-CoA isomerase"/>
    <property type="match status" value="1"/>
</dbReference>
<sequence length="272" mass="29984">MDFIYETIKVEMDTSETNSICHLILNRPKKLNSMNVKFWDEFRHFFKTLKHNKNVKVVVITGSGKSFTAGLDLVDGPNLAFAGDQARSALKFLDLVTEMQESFTSIEKCGKIVLVGIHGGGGIDLITACDIRYCTNDAKFSVKEVDIGIAADVGTLQRLPKVVGNQSWVKEICLTGRYFSGEEAVTHGLCSKTFDNKEEMTKNLFLLAKTLSLKSPIALIGTKKILDYSRDHSVEDGLEMVAVWNSSMLNTEDVGVAISASMAKSKPVFSKL</sequence>
<name>A0AAD5U6M9_9FUNG</name>
<dbReference type="GO" id="GO:0005777">
    <property type="term" value="C:peroxisome"/>
    <property type="evidence" value="ECO:0007669"/>
    <property type="project" value="UniProtKB-SubCell"/>
</dbReference>
<dbReference type="Proteomes" id="UP001211065">
    <property type="component" value="Unassembled WGS sequence"/>
</dbReference>
<dbReference type="AlphaFoldDB" id="A0AAD5U6M9"/>
<keyword evidence="6" id="KW-0443">Lipid metabolism</keyword>
<evidence type="ECO:0000256" key="4">
    <source>
        <dbReference type="ARBA" id="ARBA00022832"/>
    </source>
</evidence>
<keyword evidence="8" id="KW-0413">Isomerase</keyword>
<evidence type="ECO:0000256" key="8">
    <source>
        <dbReference type="ARBA" id="ARBA00023235"/>
    </source>
</evidence>
<keyword evidence="5" id="KW-0007">Acetylation</keyword>
<keyword evidence="10" id="KW-1185">Reference proteome</keyword>
<dbReference type="FunFam" id="3.90.226.10:FF:000024">
    <property type="entry name" value="Delta3,5-delta2,4-dienoyl-CoA isomerase"/>
    <property type="match status" value="1"/>
</dbReference>
<evidence type="ECO:0000313" key="10">
    <source>
        <dbReference type="Proteomes" id="UP001211065"/>
    </source>
</evidence>
<accession>A0AAD5U6M9</accession>
<evidence type="ECO:0000256" key="6">
    <source>
        <dbReference type="ARBA" id="ARBA00023098"/>
    </source>
</evidence>
<keyword evidence="7" id="KW-0576">Peroxisome</keyword>
<dbReference type="Gene3D" id="1.10.12.10">
    <property type="entry name" value="Lyase 2-enoyl-coa Hydratase, Chain A, domain 2"/>
    <property type="match status" value="1"/>
</dbReference>
<comment type="pathway">
    <text evidence="2">Lipid metabolism; fatty acid beta-oxidation.</text>
</comment>
<organism evidence="9 10">
    <name type="scientific">Clydaea vesicula</name>
    <dbReference type="NCBI Taxonomy" id="447962"/>
    <lineage>
        <taxon>Eukaryota</taxon>
        <taxon>Fungi</taxon>
        <taxon>Fungi incertae sedis</taxon>
        <taxon>Chytridiomycota</taxon>
        <taxon>Chytridiomycota incertae sedis</taxon>
        <taxon>Chytridiomycetes</taxon>
        <taxon>Lobulomycetales</taxon>
        <taxon>Lobulomycetaceae</taxon>
        <taxon>Clydaea</taxon>
    </lineage>
</organism>
<dbReference type="InterPro" id="IPR029045">
    <property type="entry name" value="ClpP/crotonase-like_dom_sf"/>
</dbReference>
<comment type="caution">
    <text evidence="9">The sequence shown here is derived from an EMBL/GenBank/DDBJ whole genome shotgun (WGS) entry which is preliminary data.</text>
</comment>
<dbReference type="GO" id="GO:0006631">
    <property type="term" value="P:fatty acid metabolic process"/>
    <property type="evidence" value="ECO:0007669"/>
    <property type="project" value="UniProtKB-KW"/>
</dbReference>
<dbReference type="InterPro" id="IPR014748">
    <property type="entry name" value="Enoyl-CoA_hydra_C"/>
</dbReference>
<protein>
    <submittedName>
        <fullName evidence="9">Enoyl CoA hydratase</fullName>
    </submittedName>
</protein>
<dbReference type="Gene3D" id="3.90.226.10">
    <property type="entry name" value="2-enoyl-CoA Hydratase, Chain A, domain 1"/>
    <property type="match status" value="1"/>
</dbReference>
<evidence type="ECO:0000256" key="3">
    <source>
        <dbReference type="ARBA" id="ARBA00005254"/>
    </source>
</evidence>
<evidence type="ECO:0000256" key="1">
    <source>
        <dbReference type="ARBA" id="ARBA00004275"/>
    </source>
</evidence>
<evidence type="ECO:0000313" key="9">
    <source>
        <dbReference type="EMBL" id="KAJ3224916.1"/>
    </source>
</evidence>
<comment type="subcellular location">
    <subcellularLocation>
        <location evidence="1">Peroxisome</location>
    </subcellularLocation>
</comment>
<dbReference type="CDD" id="cd06558">
    <property type="entry name" value="crotonase-like"/>
    <property type="match status" value="1"/>
</dbReference>
<dbReference type="Pfam" id="PF00378">
    <property type="entry name" value="ECH_1"/>
    <property type="match status" value="1"/>
</dbReference>
<dbReference type="InterPro" id="IPR045002">
    <property type="entry name" value="Ech1-like"/>
</dbReference>
<comment type="similarity">
    <text evidence="3">Belongs to the enoyl-CoA hydratase/isomerase family.</text>
</comment>
<evidence type="ECO:0000256" key="5">
    <source>
        <dbReference type="ARBA" id="ARBA00022990"/>
    </source>
</evidence>
<dbReference type="SUPFAM" id="SSF52096">
    <property type="entry name" value="ClpP/crotonase"/>
    <property type="match status" value="1"/>
</dbReference>
<dbReference type="EMBL" id="JADGJW010000076">
    <property type="protein sequence ID" value="KAJ3224916.1"/>
    <property type="molecule type" value="Genomic_DNA"/>
</dbReference>
<evidence type="ECO:0000256" key="7">
    <source>
        <dbReference type="ARBA" id="ARBA00023140"/>
    </source>
</evidence>
<dbReference type="InterPro" id="IPR001753">
    <property type="entry name" value="Enoyl-CoA_hydra/iso"/>
</dbReference>
<dbReference type="GO" id="GO:0005739">
    <property type="term" value="C:mitochondrion"/>
    <property type="evidence" value="ECO:0007669"/>
    <property type="project" value="TreeGrafter"/>
</dbReference>
<evidence type="ECO:0000256" key="2">
    <source>
        <dbReference type="ARBA" id="ARBA00005005"/>
    </source>
</evidence>
<dbReference type="PANTHER" id="PTHR43149">
    <property type="entry name" value="ENOYL-COA HYDRATASE"/>
    <property type="match status" value="1"/>
</dbReference>
<reference evidence="9" key="1">
    <citation type="submission" date="2020-05" db="EMBL/GenBank/DDBJ databases">
        <title>Phylogenomic resolution of chytrid fungi.</title>
        <authorList>
            <person name="Stajich J.E."/>
            <person name="Amses K."/>
            <person name="Simmons R."/>
            <person name="Seto K."/>
            <person name="Myers J."/>
            <person name="Bonds A."/>
            <person name="Quandt C.A."/>
            <person name="Barry K."/>
            <person name="Liu P."/>
            <person name="Grigoriev I."/>
            <person name="Longcore J.E."/>
            <person name="James T.Y."/>
        </authorList>
    </citation>
    <scope>NUCLEOTIDE SEQUENCE</scope>
    <source>
        <strain evidence="9">JEL0476</strain>
    </source>
</reference>
<dbReference type="GO" id="GO:0051750">
    <property type="term" value="F:delta(3,5)-delta(2,4)-dienoyl-CoA isomerase activity"/>
    <property type="evidence" value="ECO:0007669"/>
    <property type="project" value="TreeGrafter"/>
</dbReference>
<keyword evidence="4" id="KW-0276">Fatty acid metabolism</keyword>